<reference evidence="9 10" key="1">
    <citation type="submission" date="2019-04" db="EMBL/GenBank/DDBJ databases">
        <title>Comparative genomics and transcriptomics to analyze fruiting body development in filamentous ascomycetes.</title>
        <authorList>
            <consortium name="DOE Joint Genome Institute"/>
            <person name="Lutkenhaus R."/>
            <person name="Traeger S."/>
            <person name="Breuer J."/>
            <person name="Kuo A."/>
            <person name="Lipzen A."/>
            <person name="Pangilinan J."/>
            <person name="Dilworth D."/>
            <person name="Sandor L."/>
            <person name="Poggeler S."/>
            <person name="Barry K."/>
            <person name="Grigoriev I.V."/>
            <person name="Nowrousian M."/>
        </authorList>
    </citation>
    <scope>NUCLEOTIDE SEQUENCE [LARGE SCALE GENOMIC DNA]</scope>
    <source>
        <strain evidence="9 10">CBS 389.68</strain>
    </source>
</reference>
<dbReference type="Gene3D" id="1.20.120.560">
    <property type="entry name" value="alix/aip1 in complex with the ypdl late domain"/>
    <property type="match status" value="1"/>
</dbReference>
<feature type="compositionally biased region" description="Pro residues" evidence="7">
    <location>
        <begin position="768"/>
        <end position="777"/>
    </location>
</feature>
<dbReference type="PANTHER" id="PTHR23030:SF30">
    <property type="entry name" value="TYROSINE-PROTEIN PHOSPHATASE NON-RECEPTOR TYPE 23"/>
    <property type="match status" value="1"/>
</dbReference>
<organism evidence="9 10">
    <name type="scientific">Ascodesmis nigricans</name>
    <dbReference type="NCBI Taxonomy" id="341454"/>
    <lineage>
        <taxon>Eukaryota</taxon>
        <taxon>Fungi</taxon>
        <taxon>Dikarya</taxon>
        <taxon>Ascomycota</taxon>
        <taxon>Pezizomycotina</taxon>
        <taxon>Pezizomycetes</taxon>
        <taxon>Pezizales</taxon>
        <taxon>Ascodesmidaceae</taxon>
        <taxon>Ascodesmis</taxon>
    </lineage>
</organism>
<dbReference type="Gene3D" id="1.20.140.50">
    <property type="entry name" value="alix/aip1 like domains"/>
    <property type="match status" value="1"/>
</dbReference>
<dbReference type="FunCoup" id="A0A4S2N2G8">
    <property type="interactions" value="76"/>
</dbReference>
<sequence length="970" mass="107969">MRGAGKDSTAGRDLLYRYYGQLELLDLRFPVEERGVKVAFTWYDAFTHKQTSQYSLAFEKASIIFNISAVHSCHAANQNRSEEVGVKTAFHSFQAAAGMFTYINENFLHAPSTDLSRDTVKTLISIMLAQAQEVFLEKQIADGKKSGMLAKLAAQAGLLYAQATEGVQENTAKGVFDKSWVSLCSAKQCFMDSLAQYLQALTDCDNALYGQAVARLELADSLAKEAVRFANSFPSNPSTNANLSPETGPALVQIAKRHHGVVHEKLIELSKDNDYIYHDAVPSESAIPHIPKMPAAKAIPVQELYANADINRIIGPDIFQKIVPMSVTESASLYDEEKAKLIRAETEKVDIANAEMVAALDYLKLPHSLKLLKNGFQDGIDVADEFRDWCEDMATKPETLETRFIGLKTHKKKIMEILDRSTKALDHEEAVCEKMRSKYLDEWTQQPSSRLTQTLRSDIRSYKDAVNTAVQSDNQLWTQYKAVQNEIQEMTDAGDKAAQGAVDRLWAKVAGPVNDYSHGRNGESLLDVDDGEGVPSVMDQIQRVEDLLKKLNLIKRERAQVLKDLKDKVHNDDISNILILNKKAVPSQETSLFQSELEKFRTYQNRLVQCVHKQSALMKELTAAYGDLLQDRRIRAEQSRYEALSRQRNSTLAKFKKTYQSFLDIWAGLEKARAFYSEMMETAESLDKNVETFVANRRSEGAMLLSAIEKKEKGSEAERNQQKLHELVSRMSIGSNATSPHDQKSPPTRPMVPQSPLAPIPVHTISPPSTPRFPQPPYTSGNYGAPTPPPPPQGQMLPPQGPPPSAGYTNPPYPYPSSQQQRPESYQHPPPPRRPDSFQAPGPAPMQRRDSHQAMPPTSPGIPPPSSQQYHPQHYSSPPGMYSNQMMGMHHGGGFNQPQPYNPSTYVPPPPPPGPPPAGLGNRQSYGVLPQTTYQPPPPPPPQQYGQQQQQQQPQSGQGQDPWAGLAGWR</sequence>
<dbReference type="SMART" id="SM01041">
    <property type="entry name" value="BRO1"/>
    <property type="match status" value="1"/>
</dbReference>
<name>A0A4S2N2G8_9PEZI</name>
<dbReference type="InterPro" id="IPR038499">
    <property type="entry name" value="BRO1_sf"/>
</dbReference>
<evidence type="ECO:0000256" key="6">
    <source>
        <dbReference type="SAM" id="Coils"/>
    </source>
</evidence>
<evidence type="ECO:0000313" key="9">
    <source>
        <dbReference type="EMBL" id="TGZ83310.1"/>
    </source>
</evidence>
<dbReference type="Proteomes" id="UP000298138">
    <property type="component" value="Unassembled WGS sequence"/>
</dbReference>
<feature type="compositionally biased region" description="Low complexity" evidence="7">
    <location>
        <begin position="816"/>
        <end position="827"/>
    </location>
</feature>
<gene>
    <name evidence="9" type="ORF">EX30DRAFT_304412</name>
</gene>
<feature type="domain" description="BRO1" evidence="8">
    <location>
        <begin position="1"/>
        <end position="356"/>
    </location>
</feature>
<dbReference type="Pfam" id="PF13949">
    <property type="entry name" value="ALIX_LYPXL_bnd"/>
    <property type="match status" value="1"/>
</dbReference>
<keyword evidence="4" id="KW-0967">Endosome</keyword>
<dbReference type="EMBL" id="ML220114">
    <property type="protein sequence ID" value="TGZ83310.1"/>
    <property type="molecule type" value="Genomic_DNA"/>
</dbReference>
<dbReference type="Pfam" id="PF03097">
    <property type="entry name" value="BRO1"/>
    <property type="match status" value="1"/>
</dbReference>
<evidence type="ECO:0000256" key="1">
    <source>
        <dbReference type="ARBA" id="ARBA00004177"/>
    </source>
</evidence>
<accession>A0A4S2N2G8</accession>
<dbReference type="GO" id="GO:0005768">
    <property type="term" value="C:endosome"/>
    <property type="evidence" value="ECO:0007669"/>
    <property type="project" value="UniProtKB-SubCell"/>
</dbReference>
<dbReference type="CDD" id="cd09237">
    <property type="entry name" value="V_ScBro1_like"/>
    <property type="match status" value="1"/>
</dbReference>
<evidence type="ECO:0000256" key="2">
    <source>
        <dbReference type="ARBA" id="ARBA00004496"/>
    </source>
</evidence>
<evidence type="ECO:0000259" key="8">
    <source>
        <dbReference type="PROSITE" id="PS51180"/>
    </source>
</evidence>
<feature type="compositionally biased region" description="Low complexity" evidence="7">
    <location>
        <begin position="944"/>
        <end position="960"/>
    </location>
</feature>
<feature type="coiled-coil region" evidence="6">
    <location>
        <begin position="537"/>
        <end position="564"/>
    </location>
</feature>
<proteinExistence type="predicted"/>
<evidence type="ECO:0000256" key="3">
    <source>
        <dbReference type="ARBA" id="ARBA00022490"/>
    </source>
</evidence>
<dbReference type="InterPro" id="IPR025304">
    <property type="entry name" value="ALIX_V_dom"/>
</dbReference>
<dbReference type="InParanoid" id="A0A4S2N2G8"/>
<dbReference type="Gene3D" id="1.25.40.280">
    <property type="entry name" value="alix/aip1 like domains"/>
    <property type="match status" value="1"/>
</dbReference>
<feature type="compositionally biased region" description="Pro residues" evidence="7">
    <location>
        <begin position="906"/>
        <end position="918"/>
    </location>
</feature>
<dbReference type="AlphaFoldDB" id="A0A4S2N2G8"/>
<evidence type="ECO:0000256" key="7">
    <source>
        <dbReference type="SAM" id="MobiDB-lite"/>
    </source>
</evidence>
<keyword evidence="6" id="KW-0175">Coiled coil</keyword>
<dbReference type="STRING" id="341454.A0A4S2N2G8"/>
<dbReference type="OrthoDB" id="2141925at2759"/>
<evidence type="ECO:0000256" key="5">
    <source>
        <dbReference type="ARBA" id="ARBA00041284"/>
    </source>
</evidence>
<feature type="compositionally biased region" description="Low complexity" evidence="7">
    <location>
        <begin position="867"/>
        <end position="879"/>
    </location>
</feature>
<dbReference type="GO" id="GO:0043328">
    <property type="term" value="P:protein transport to vacuole involved in ubiquitin-dependent protein catabolic process via the multivesicular body sorting pathway"/>
    <property type="evidence" value="ECO:0007669"/>
    <property type="project" value="TreeGrafter"/>
</dbReference>
<dbReference type="InterPro" id="IPR004328">
    <property type="entry name" value="BRO1_dom"/>
</dbReference>
<comment type="subcellular location">
    <subcellularLocation>
        <location evidence="2">Cytoplasm</location>
    </subcellularLocation>
    <subcellularLocation>
        <location evidence="1">Endosome</location>
    </subcellularLocation>
</comment>
<feature type="compositionally biased region" description="Pro residues" evidence="7">
    <location>
        <begin position="857"/>
        <end position="866"/>
    </location>
</feature>
<feature type="compositionally biased region" description="Pro residues" evidence="7">
    <location>
        <begin position="786"/>
        <end position="815"/>
    </location>
</feature>
<keyword evidence="10" id="KW-1185">Reference proteome</keyword>
<evidence type="ECO:0000313" key="10">
    <source>
        <dbReference type="Proteomes" id="UP000298138"/>
    </source>
</evidence>
<keyword evidence="3" id="KW-0963">Cytoplasm</keyword>
<protein>
    <recommendedName>
        <fullName evidence="5">BRO domain-containing protein 1</fullName>
    </recommendedName>
</protein>
<evidence type="ECO:0000256" key="4">
    <source>
        <dbReference type="ARBA" id="ARBA00022753"/>
    </source>
</evidence>
<feature type="region of interest" description="Disordered" evidence="7">
    <location>
        <begin position="730"/>
        <end position="970"/>
    </location>
</feature>
<dbReference type="PROSITE" id="PS51180">
    <property type="entry name" value="BRO1"/>
    <property type="match status" value="1"/>
</dbReference>
<dbReference type="PANTHER" id="PTHR23030">
    <property type="entry name" value="PCD6 INTERACTING PROTEIN-RELATED"/>
    <property type="match status" value="1"/>
</dbReference>